<evidence type="ECO:0000256" key="3">
    <source>
        <dbReference type="ARBA" id="ARBA00022525"/>
    </source>
</evidence>
<evidence type="ECO:0000259" key="14">
    <source>
        <dbReference type="Pfam" id="PF07504"/>
    </source>
</evidence>
<dbReference type="Pfam" id="PF07504">
    <property type="entry name" value="FTP"/>
    <property type="match status" value="1"/>
</dbReference>
<dbReference type="SUPFAM" id="SSF55486">
    <property type="entry name" value="Metalloproteases ('zincins'), catalytic domain"/>
    <property type="match status" value="1"/>
</dbReference>
<evidence type="ECO:0000313" key="16">
    <source>
        <dbReference type="Proteomes" id="UP000268162"/>
    </source>
</evidence>
<dbReference type="Gene3D" id="3.10.170.10">
    <property type="match status" value="1"/>
</dbReference>
<evidence type="ECO:0000256" key="1">
    <source>
        <dbReference type="ARBA" id="ARBA00004613"/>
    </source>
</evidence>
<protein>
    <recommendedName>
        <fullName evidence="13">Extracellular metalloproteinase</fullName>
        <ecNumber evidence="13">3.4.24.-</ecNumber>
    </recommendedName>
    <alternativeName>
        <fullName evidence="13">Fungalysin</fullName>
    </alternativeName>
</protein>
<accession>A0A4P9ZQ52</accession>
<evidence type="ECO:0000256" key="7">
    <source>
        <dbReference type="ARBA" id="ARBA00022801"/>
    </source>
</evidence>
<dbReference type="PANTHER" id="PTHR33478">
    <property type="entry name" value="EXTRACELLULAR METALLOPROTEINASE MEP"/>
    <property type="match status" value="1"/>
</dbReference>
<evidence type="ECO:0000256" key="5">
    <source>
        <dbReference type="ARBA" id="ARBA00022723"/>
    </source>
</evidence>
<feature type="binding site" evidence="12">
    <location>
        <position position="424"/>
    </location>
    <ligand>
        <name>Zn(2+)</name>
        <dbReference type="ChEBI" id="CHEBI:29105"/>
        <note>catalytic</note>
    </ligand>
</feature>
<dbReference type="EMBL" id="ML002865">
    <property type="protein sequence ID" value="RKP35457.1"/>
    <property type="molecule type" value="Genomic_DNA"/>
</dbReference>
<dbReference type="Gene3D" id="1.10.390.10">
    <property type="entry name" value="Neutral Protease Domain 2"/>
    <property type="match status" value="1"/>
</dbReference>
<dbReference type="InterPro" id="IPR050371">
    <property type="entry name" value="Fungal_virulence_M36"/>
</dbReference>
<proteinExistence type="inferred from homology"/>
<dbReference type="AlphaFoldDB" id="A0A4P9ZQ52"/>
<feature type="binding site" evidence="12">
    <location>
        <position position="398"/>
    </location>
    <ligand>
        <name>Zn(2+)</name>
        <dbReference type="ChEBI" id="CHEBI:29105"/>
        <note>catalytic</note>
    </ligand>
</feature>
<dbReference type="InterPro" id="IPR027268">
    <property type="entry name" value="Peptidase_M4/M1_CTD_sf"/>
</dbReference>
<dbReference type="PRINTS" id="PR00999">
    <property type="entry name" value="FUNGALYSIN"/>
</dbReference>
<dbReference type="Pfam" id="PF02128">
    <property type="entry name" value="Peptidase_M36"/>
    <property type="match status" value="1"/>
</dbReference>
<evidence type="ECO:0000256" key="13">
    <source>
        <dbReference type="RuleBase" id="RU364017"/>
    </source>
</evidence>
<comment type="subcellular location">
    <subcellularLocation>
        <location evidence="1 13">Secreted</location>
    </subcellularLocation>
</comment>
<gene>
    <name evidence="15" type="ORF">BJ085DRAFT_15235</name>
</gene>
<evidence type="ECO:0000256" key="8">
    <source>
        <dbReference type="ARBA" id="ARBA00022833"/>
    </source>
</evidence>
<feature type="binding site" evidence="12">
    <location>
        <position position="394"/>
    </location>
    <ligand>
        <name>Zn(2+)</name>
        <dbReference type="ChEBI" id="CHEBI:29105"/>
        <note>catalytic</note>
    </ligand>
</feature>
<dbReference type="InterPro" id="IPR001842">
    <property type="entry name" value="Peptidase_M36"/>
</dbReference>
<evidence type="ECO:0000256" key="9">
    <source>
        <dbReference type="ARBA" id="ARBA00023049"/>
    </source>
</evidence>
<evidence type="ECO:0000256" key="12">
    <source>
        <dbReference type="PIRSR" id="PIRSR601842-2"/>
    </source>
</evidence>
<dbReference type="PANTHER" id="PTHR33478:SF1">
    <property type="entry name" value="EXTRACELLULAR METALLOPROTEINASE MEP"/>
    <property type="match status" value="1"/>
</dbReference>
<keyword evidence="3 13" id="KW-0964">Secreted</keyword>
<keyword evidence="9 13" id="KW-0482">Metalloprotease</keyword>
<dbReference type="Proteomes" id="UP000268162">
    <property type="component" value="Unassembled WGS sequence"/>
</dbReference>
<sequence>MGGLAEATSPVDKALKFATETFRLADNQLVVKNSYTSTDTGISHVYLRQMVGGFEIDNADMNINIDQEGKVISYGSTFLAGDHEQILSLVGDRPLENQADAHHGPKTPKINSLAALNAVLTKVGLPDLGKTELKETHSKDENGQAVITYAKVPGSVDDHTTLSLSYLITGRGRVEPVWDVVLHTVDDWYNAHVSRASGEVVAMVSWKSHVSYNIYGIGNSNPLRGIRKMTANPADIKASPKGWHDNGVAPPFNDTMGNNVLAQEDQAGTFEWTNKKRPSAGKDMVFDFPIDFKKIPAKYTDASVVNLFYWSNLIHDLYYRFGFDEEAGNFQDNNFSKGGRSDDGVLAFAQSGKGMNDAWFVTPPDGSRPTMNIYNFNMTTPLRDASLDADIIIHEYTHGVSTRLTGGPANSNCLSTPEAAGLGEGWSDALALLLQLKSTDTRETNYGIGAYVSDRAEGLRKYVYSTSVEENPNQYNSLNGWTTPEVHITGEVWASILYEVIWNMVDTAGFEKNLGNATAEAGNILVIRYIINGMKLQPCNPTFLAARDAIIQAEGAITKGKYKCQLWKGFAKRGLGHRATNVLGVRFNSYTVPADC</sequence>
<dbReference type="GO" id="GO:0004222">
    <property type="term" value="F:metalloendopeptidase activity"/>
    <property type="evidence" value="ECO:0007669"/>
    <property type="project" value="InterPro"/>
</dbReference>
<dbReference type="InterPro" id="IPR011096">
    <property type="entry name" value="FTP_domain"/>
</dbReference>
<reference evidence="16" key="1">
    <citation type="journal article" date="2018" name="Nat. Microbiol.">
        <title>Leveraging single-cell genomics to expand the fungal tree of life.</title>
        <authorList>
            <person name="Ahrendt S.R."/>
            <person name="Quandt C.A."/>
            <person name="Ciobanu D."/>
            <person name="Clum A."/>
            <person name="Salamov A."/>
            <person name="Andreopoulos B."/>
            <person name="Cheng J.F."/>
            <person name="Woyke T."/>
            <person name="Pelin A."/>
            <person name="Henrissat B."/>
            <person name="Reynolds N.K."/>
            <person name="Benny G.L."/>
            <person name="Smith M.E."/>
            <person name="James T.Y."/>
            <person name="Grigoriev I.V."/>
        </authorList>
    </citation>
    <scope>NUCLEOTIDE SEQUENCE [LARGE SCALE GENOMIC DNA]</scope>
    <source>
        <strain evidence="16">RSA 468</strain>
    </source>
</reference>
<keyword evidence="5 12" id="KW-0479">Metal-binding</keyword>
<dbReference type="GO" id="GO:0006508">
    <property type="term" value="P:proteolysis"/>
    <property type="evidence" value="ECO:0007669"/>
    <property type="project" value="UniProtKB-KW"/>
</dbReference>
<comment type="similarity">
    <text evidence="2 13">Belongs to the peptidase M36 family.</text>
</comment>
<evidence type="ECO:0000256" key="10">
    <source>
        <dbReference type="ARBA" id="ARBA00023145"/>
    </source>
</evidence>
<dbReference type="GO" id="GO:0008270">
    <property type="term" value="F:zinc ion binding"/>
    <property type="evidence" value="ECO:0007669"/>
    <property type="project" value="InterPro"/>
</dbReference>
<feature type="binding site" evidence="12">
    <location>
        <position position="209"/>
    </location>
    <ligand>
        <name>Zn(2+)</name>
        <dbReference type="ChEBI" id="CHEBI:29105"/>
        <note>catalytic</note>
    </ligand>
</feature>
<evidence type="ECO:0000256" key="11">
    <source>
        <dbReference type="PIRSR" id="PIRSR601842-1"/>
    </source>
</evidence>
<evidence type="ECO:0000313" key="15">
    <source>
        <dbReference type="EMBL" id="RKP35457.1"/>
    </source>
</evidence>
<evidence type="ECO:0000256" key="6">
    <source>
        <dbReference type="ARBA" id="ARBA00022729"/>
    </source>
</evidence>
<comment type="cofactor">
    <cofactor evidence="12">
        <name>Zn(2+)</name>
        <dbReference type="ChEBI" id="CHEBI:29105"/>
    </cofactor>
    <text evidence="12">Binds 1 zinc ion per subunit.</text>
</comment>
<dbReference type="GO" id="GO:0005615">
    <property type="term" value="C:extracellular space"/>
    <property type="evidence" value="ECO:0007669"/>
    <property type="project" value="InterPro"/>
</dbReference>
<keyword evidence="8 12" id="KW-0862">Zinc</keyword>
<feature type="active site" evidence="11">
    <location>
        <position position="395"/>
    </location>
</feature>
<evidence type="ECO:0000256" key="4">
    <source>
        <dbReference type="ARBA" id="ARBA00022670"/>
    </source>
</evidence>
<feature type="domain" description="FTP" evidence="14">
    <location>
        <begin position="28"/>
        <end position="78"/>
    </location>
</feature>
<keyword evidence="6" id="KW-0732">Signal</keyword>
<keyword evidence="16" id="KW-1185">Reference proteome</keyword>
<evidence type="ECO:0000256" key="2">
    <source>
        <dbReference type="ARBA" id="ARBA00006006"/>
    </source>
</evidence>
<dbReference type="CDD" id="cd09596">
    <property type="entry name" value="M36"/>
    <property type="match status" value="1"/>
</dbReference>
<keyword evidence="10 13" id="KW-0865">Zymogen</keyword>
<keyword evidence="4 13" id="KW-0645">Protease</keyword>
<keyword evidence="7 13" id="KW-0378">Hydrolase</keyword>
<organism evidence="15 16">
    <name type="scientific">Dimargaris cristalligena</name>
    <dbReference type="NCBI Taxonomy" id="215637"/>
    <lineage>
        <taxon>Eukaryota</taxon>
        <taxon>Fungi</taxon>
        <taxon>Fungi incertae sedis</taxon>
        <taxon>Zoopagomycota</taxon>
        <taxon>Kickxellomycotina</taxon>
        <taxon>Dimargaritomycetes</taxon>
        <taxon>Dimargaritales</taxon>
        <taxon>Dimargaritaceae</taxon>
        <taxon>Dimargaris</taxon>
    </lineage>
</organism>
<name>A0A4P9ZQ52_9FUNG</name>
<dbReference type="EC" id="3.4.24.-" evidence="13"/>